<keyword evidence="4" id="KW-1185">Reference proteome</keyword>
<gene>
    <name evidence="3" type="ORF">NBG4_630005</name>
</gene>
<evidence type="ECO:0000313" key="3">
    <source>
        <dbReference type="EMBL" id="SPQ01635.1"/>
    </source>
</evidence>
<dbReference type="Proteomes" id="UP000245125">
    <property type="component" value="Unassembled WGS sequence"/>
</dbReference>
<dbReference type="PROSITE" id="PS51832">
    <property type="entry name" value="HD_GYP"/>
    <property type="match status" value="1"/>
</dbReference>
<dbReference type="InterPro" id="IPR003018">
    <property type="entry name" value="GAF"/>
</dbReference>
<dbReference type="NCBIfam" id="TIGR00277">
    <property type="entry name" value="HDIG"/>
    <property type="match status" value="1"/>
</dbReference>
<dbReference type="Gene3D" id="3.30.450.40">
    <property type="match status" value="1"/>
</dbReference>
<dbReference type="Pfam" id="PF13487">
    <property type="entry name" value="HD_5"/>
    <property type="match status" value="1"/>
</dbReference>
<evidence type="ECO:0000259" key="2">
    <source>
        <dbReference type="PROSITE" id="PS51832"/>
    </source>
</evidence>
<dbReference type="Gene3D" id="1.10.3210.10">
    <property type="entry name" value="Hypothetical protein af1432"/>
    <property type="match status" value="1"/>
</dbReference>
<dbReference type="InterPro" id="IPR037522">
    <property type="entry name" value="HD_GYP_dom"/>
</dbReference>
<name>A0A2U3QJU6_9BACT</name>
<dbReference type="InterPro" id="IPR006674">
    <property type="entry name" value="HD_domain"/>
</dbReference>
<dbReference type="InterPro" id="IPR003607">
    <property type="entry name" value="HD/PDEase_dom"/>
</dbReference>
<sequence>MELKRALFNISSLADLGEEITSEKNFREKLRSLLYVVMGTFLASKGAITCQDRTGKKIMFAARKGFEKLSLEDIDFEFVREAEKNEPYHAENDAALRAAGVEIITPLWVRSEFIGTIMLSNKFTREPYTREDFEILKVIAQQIAITLNNRALFINLTEQLGDNRKLYEEMRKIYHDTLQAFAAAIDAKDVYTRHHSQRVAKYSAVIARELGWSDHDIEGIYVAGFLHDVGKLVISNDILNKRTPFTQKEMEEVKKHSLLSYKIISHIKFPWKDVENIVKHHHERPDGTGYPDALSQSDLSEGAKILALADSFDAMTSKRAYRDKMGLKEALSELNRCLNKQFDDKIMLAFCRVLDKEIKGELPEPNILPHLDKNSDLSVITALLEGLIEELSGNGED</sequence>
<dbReference type="PROSITE" id="PS51831">
    <property type="entry name" value="HD"/>
    <property type="match status" value="1"/>
</dbReference>
<dbReference type="CDD" id="cd00077">
    <property type="entry name" value="HDc"/>
    <property type="match status" value="1"/>
</dbReference>
<evidence type="ECO:0000259" key="1">
    <source>
        <dbReference type="PROSITE" id="PS51831"/>
    </source>
</evidence>
<dbReference type="PANTHER" id="PTHR43155:SF2">
    <property type="entry name" value="CYCLIC DI-GMP PHOSPHODIESTERASE PA4108"/>
    <property type="match status" value="1"/>
</dbReference>
<dbReference type="SUPFAM" id="SSF55781">
    <property type="entry name" value="GAF domain-like"/>
    <property type="match status" value="1"/>
</dbReference>
<protein>
    <submittedName>
        <fullName evidence="3">Uncharacterized protein</fullName>
    </submittedName>
</protein>
<dbReference type="InterPro" id="IPR006675">
    <property type="entry name" value="HDIG_dom"/>
</dbReference>
<proteinExistence type="predicted"/>
<evidence type="ECO:0000313" key="4">
    <source>
        <dbReference type="Proteomes" id="UP000245125"/>
    </source>
</evidence>
<accession>A0A2U3QJU6</accession>
<dbReference type="Pfam" id="PF01590">
    <property type="entry name" value="GAF"/>
    <property type="match status" value="1"/>
</dbReference>
<dbReference type="EMBL" id="OUUY01000112">
    <property type="protein sequence ID" value="SPQ01635.1"/>
    <property type="molecule type" value="Genomic_DNA"/>
</dbReference>
<feature type="domain" description="HD-GYP" evidence="2">
    <location>
        <begin position="170"/>
        <end position="366"/>
    </location>
</feature>
<feature type="domain" description="HD" evidence="1">
    <location>
        <begin position="192"/>
        <end position="315"/>
    </location>
</feature>
<organism evidence="3 4">
    <name type="scientific">Candidatus Sulfobium mesophilum</name>
    <dbReference type="NCBI Taxonomy" id="2016548"/>
    <lineage>
        <taxon>Bacteria</taxon>
        <taxon>Pseudomonadati</taxon>
        <taxon>Nitrospirota</taxon>
        <taxon>Nitrospiria</taxon>
        <taxon>Nitrospirales</taxon>
        <taxon>Nitrospiraceae</taxon>
        <taxon>Candidatus Sulfobium</taxon>
    </lineage>
</organism>
<dbReference type="InterPro" id="IPR029016">
    <property type="entry name" value="GAF-like_dom_sf"/>
</dbReference>
<dbReference type="OrthoDB" id="9804747at2"/>
<dbReference type="PANTHER" id="PTHR43155">
    <property type="entry name" value="CYCLIC DI-GMP PHOSPHODIESTERASE PA4108-RELATED"/>
    <property type="match status" value="1"/>
</dbReference>
<dbReference type="SMART" id="SM00471">
    <property type="entry name" value="HDc"/>
    <property type="match status" value="1"/>
</dbReference>
<reference evidence="4" key="1">
    <citation type="submission" date="2018-03" db="EMBL/GenBank/DDBJ databases">
        <authorList>
            <person name="Zecchin S."/>
        </authorList>
    </citation>
    <scope>NUCLEOTIDE SEQUENCE [LARGE SCALE GENOMIC DNA]</scope>
</reference>
<dbReference type="AlphaFoldDB" id="A0A2U3QJU6"/>
<dbReference type="SUPFAM" id="SSF109604">
    <property type="entry name" value="HD-domain/PDEase-like"/>
    <property type="match status" value="1"/>
</dbReference>